<dbReference type="GO" id="GO:0005576">
    <property type="term" value="C:extracellular region"/>
    <property type="evidence" value="ECO:0007669"/>
    <property type="project" value="UniProtKB-SubCell"/>
</dbReference>
<comment type="similarity">
    <text evidence="2">Belongs to the nematode transthyretin-like family.</text>
</comment>
<dbReference type="EMBL" id="CATQJL010000316">
    <property type="protein sequence ID" value="CAJ0606992.1"/>
    <property type="molecule type" value="Genomic_DNA"/>
</dbReference>
<evidence type="ECO:0008006" key="7">
    <source>
        <dbReference type="Google" id="ProtNLM"/>
    </source>
</evidence>
<keyword evidence="6" id="KW-1185">Reference proteome</keyword>
<comment type="subcellular location">
    <subcellularLocation>
        <location evidence="1">Secreted</location>
    </subcellularLocation>
</comment>
<dbReference type="InterPro" id="IPR001534">
    <property type="entry name" value="Transthyretin-like"/>
</dbReference>
<dbReference type="Gene3D" id="2.60.40.3330">
    <property type="match status" value="1"/>
</dbReference>
<protein>
    <recommendedName>
        <fullName evidence="7">Transthyretin-like family protein</fullName>
    </recommendedName>
</protein>
<evidence type="ECO:0000256" key="2">
    <source>
        <dbReference type="ARBA" id="ARBA00010112"/>
    </source>
</evidence>
<evidence type="ECO:0000313" key="5">
    <source>
        <dbReference type="EMBL" id="CAJ0606992.1"/>
    </source>
</evidence>
<evidence type="ECO:0000256" key="4">
    <source>
        <dbReference type="ARBA" id="ARBA00022729"/>
    </source>
</evidence>
<accession>A0AA36HAG2</accession>
<dbReference type="PANTHER" id="PTHR21700">
    <property type="entry name" value="TRANSTHYRETIN-LIKE FAMILY PROTEIN-RELATED"/>
    <property type="match status" value="1"/>
</dbReference>
<dbReference type="Pfam" id="PF01060">
    <property type="entry name" value="TTR-52"/>
    <property type="match status" value="1"/>
</dbReference>
<keyword evidence="3" id="KW-0964">Secreted</keyword>
<name>A0AA36HAG2_CYLNA</name>
<keyword evidence="4" id="KW-0732">Signal</keyword>
<evidence type="ECO:0000256" key="3">
    <source>
        <dbReference type="ARBA" id="ARBA00022525"/>
    </source>
</evidence>
<gene>
    <name evidence="5" type="ORF">CYNAS_LOCUS18975</name>
</gene>
<comment type="caution">
    <text evidence="5">The sequence shown here is derived from an EMBL/GenBank/DDBJ whole genome shotgun (WGS) entry which is preliminary data.</text>
</comment>
<reference evidence="5" key="1">
    <citation type="submission" date="2023-07" db="EMBL/GenBank/DDBJ databases">
        <authorList>
            <consortium name="CYATHOMIX"/>
        </authorList>
    </citation>
    <scope>NUCLEOTIDE SEQUENCE</scope>
    <source>
        <strain evidence="5">N/A</strain>
    </source>
</reference>
<dbReference type="InterPro" id="IPR038479">
    <property type="entry name" value="Transthyretin-like_sf"/>
</dbReference>
<dbReference type="Proteomes" id="UP001176961">
    <property type="component" value="Unassembled WGS sequence"/>
</dbReference>
<proteinExistence type="inferred from homology"/>
<dbReference type="GO" id="GO:0009986">
    <property type="term" value="C:cell surface"/>
    <property type="evidence" value="ECO:0007669"/>
    <property type="project" value="InterPro"/>
</dbReference>
<evidence type="ECO:0000313" key="6">
    <source>
        <dbReference type="Proteomes" id="UP001176961"/>
    </source>
</evidence>
<sequence>MFGWLLLAVTVGHAQHIGRQHESVRVQGTVLCNGTGYPDAKVIFFNHKVVPIKLAEARPIISGAFSIAWSGNELIPPVAPFINIYHRCLFEDQPLKVCSRVLGIEIPRNYVISNSSRVNATYDIGIMNLNLKFTHEIIDCFFGTYS</sequence>
<dbReference type="AlphaFoldDB" id="A0AA36HAG2"/>
<organism evidence="5 6">
    <name type="scientific">Cylicocyclus nassatus</name>
    <name type="common">Nematode worm</name>
    <dbReference type="NCBI Taxonomy" id="53992"/>
    <lineage>
        <taxon>Eukaryota</taxon>
        <taxon>Metazoa</taxon>
        <taxon>Ecdysozoa</taxon>
        <taxon>Nematoda</taxon>
        <taxon>Chromadorea</taxon>
        <taxon>Rhabditida</taxon>
        <taxon>Rhabditina</taxon>
        <taxon>Rhabditomorpha</taxon>
        <taxon>Strongyloidea</taxon>
        <taxon>Strongylidae</taxon>
        <taxon>Cylicocyclus</taxon>
    </lineage>
</organism>
<evidence type="ECO:0000256" key="1">
    <source>
        <dbReference type="ARBA" id="ARBA00004613"/>
    </source>
</evidence>